<dbReference type="Gene3D" id="3.80.10.10">
    <property type="entry name" value="Ribonuclease Inhibitor"/>
    <property type="match status" value="1"/>
</dbReference>
<comment type="caution">
    <text evidence="3">The sequence shown here is derived from an EMBL/GenBank/DDBJ whole genome shotgun (WGS) entry which is preliminary data.</text>
</comment>
<name>A0A4Y7T6S8_COPMI</name>
<dbReference type="InterPro" id="IPR001810">
    <property type="entry name" value="F-box_dom"/>
</dbReference>
<keyword evidence="4" id="KW-1185">Reference proteome</keyword>
<feature type="region of interest" description="Disordered" evidence="1">
    <location>
        <begin position="355"/>
        <end position="374"/>
    </location>
</feature>
<organism evidence="3 4">
    <name type="scientific">Coprinellus micaceus</name>
    <name type="common">Glistening ink-cap mushroom</name>
    <name type="synonym">Coprinus micaceus</name>
    <dbReference type="NCBI Taxonomy" id="71717"/>
    <lineage>
        <taxon>Eukaryota</taxon>
        <taxon>Fungi</taxon>
        <taxon>Dikarya</taxon>
        <taxon>Basidiomycota</taxon>
        <taxon>Agaricomycotina</taxon>
        <taxon>Agaricomycetes</taxon>
        <taxon>Agaricomycetidae</taxon>
        <taxon>Agaricales</taxon>
        <taxon>Agaricineae</taxon>
        <taxon>Psathyrellaceae</taxon>
        <taxon>Coprinellus</taxon>
    </lineage>
</organism>
<dbReference type="EMBL" id="QPFP01000025">
    <property type="protein sequence ID" value="TEB29883.1"/>
    <property type="molecule type" value="Genomic_DNA"/>
</dbReference>
<evidence type="ECO:0000259" key="2">
    <source>
        <dbReference type="Pfam" id="PF12937"/>
    </source>
</evidence>
<proteinExistence type="predicted"/>
<dbReference type="InterPro" id="IPR032675">
    <property type="entry name" value="LRR_dom_sf"/>
</dbReference>
<dbReference type="Proteomes" id="UP000298030">
    <property type="component" value="Unassembled WGS sequence"/>
</dbReference>
<dbReference type="Gene3D" id="1.20.1280.50">
    <property type="match status" value="1"/>
</dbReference>
<evidence type="ECO:0000313" key="4">
    <source>
        <dbReference type="Proteomes" id="UP000298030"/>
    </source>
</evidence>
<dbReference type="Pfam" id="PF12937">
    <property type="entry name" value="F-box-like"/>
    <property type="match status" value="1"/>
</dbReference>
<evidence type="ECO:0000256" key="1">
    <source>
        <dbReference type="SAM" id="MobiDB-lite"/>
    </source>
</evidence>
<reference evidence="3 4" key="1">
    <citation type="journal article" date="2019" name="Nat. Ecol. Evol.">
        <title>Megaphylogeny resolves global patterns of mushroom evolution.</title>
        <authorList>
            <person name="Varga T."/>
            <person name="Krizsan K."/>
            <person name="Foldi C."/>
            <person name="Dima B."/>
            <person name="Sanchez-Garcia M."/>
            <person name="Sanchez-Ramirez S."/>
            <person name="Szollosi G.J."/>
            <person name="Szarkandi J.G."/>
            <person name="Papp V."/>
            <person name="Albert L."/>
            <person name="Andreopoulos W."/>
            <person name="Angelini C."/>
            <person name="Antonin V."/>
            <person name="Barry K.W."/>
            <person name="Bougher N.L."/>
            <person name="Buchanan P."/>
            <person name="Buyck B."/>
            <person name="Bense V."/>
            <person name="Catcheside P."/>
            <person name="Chovatia M."/>
            <person name="Cooper J."/>
            <person name="Damon W."/>
            <person name="Desjardin D."/>
            <person name="Finy P."/>
            <person name="Geml J."/>
            <person name="Haridas S."/>
            <person name="Hughes K."/>
            <person name="Justo A."/>
            <person name="Karasinski D."/>
            <person name="Kautmanova I."/>
            <person name="Kiss B."/>
            <person name="Kocsube S."/>
            <person name="Kotiranta H."/>
            <person name="LaButti K.M."/>
            <person name="Lechner B.E."/>
            <person name="Liimatainen K."/>
            <person name="Lipzen A."/>
            <person name="Lukacs Z."/>
            <person name="Mihaltcheva S."/>
            <person name="Morgado L.N."/>
            <person name="Niskanen T."/>
            <person name="Noordeloos M.E."/>
            <person name="Ohm R.A."/>
            <person name="Ortiz-Santana B."/>
            <person name="Ovrebo C."/>
            <person name="Racz N."/>
            <person name="Riley R."/>
            <person name="Savchenko A."/>
            <person name="Shiryaev A."/>
            <person name="Soop K."/>
            <person name="Spirin V."/>
            <person name="Szebenyi C."/>
            <person name="Tomsovsky M."/>
            <person name="Tulloss R.E."/>
            <person name="Uehling J."/>
            <person name="Grigoriev I.V."/>
            <person name="Vagvolgyi C."/>
            <person name="Papp T."/>
            <person name="Martin F.M."/>
            <person name="Miettinen O."/>
            <person name="Hibbett D.S."/>
            <person name="Nagy L.G."/>
        </authorList>
    </citation>
    <scope>NUCLEOTIDE SEQUENCE [LARGE SCALE GENOMIC DNA]</scope>
    <source>
        <strain evidence="3 4">FP101781</strain>
    </source>
</reference>
<gene>
    <name evidence="3" type="ORF">FA13DRAFT_1734238</name>
</gene>
<feature type="domain" description="F-box" evidence="2">
    <location>
        <begin position="62"/>
        <end position="110"/>
    </location>
</feature>
<accession>A0A4Y7T6S8</accession>
<dbReference type="SUPFAM" id="SSF81383">
    <property type="entry name" value="F-box domain"/>
    <property type="match status" value="1"/>
</dbReference>
<dbReference type="SUPFAM" id="SSF52047">
    <property type="entry name" value="RNI-like"/>
    <property type="match status" value="1"/>
</dbReference>
<sequence length="531" mass="60675">MLRFPPTAATIQESIDARTKLIHRLELKVRNLDLERQRPTQEWYKLAAEREALRTLLLPSHRLPAEILSQIFVAVHHANWRDSRQVNALCRVCKLWRNIAIGTHQLWSNLELGYSHVYKCKIHNISRWFERSGSLPRRLILGGLYGRCSTDHATGSDCHMVEKTAVATLLTQGPTLDTLNLQEIPPDCFQELAKHMKEHQTPLVIRPWDSLKSLTISVSLRHLQDPPPLKQFLLHLPSVPSLHLSGLYHEEEQIQLLPTHPSVLGNLTTLSLRHLPLLCILALLPLCKNLEDLTLSPMDFYENTTANIAHYLVHLPSVRVLRLNHLAYETVAALPKLLRTPALVDLSVSFENGDDFNSPLDSDEDDEEEKPVTDHRTEMVTGLVSFIQQSKATVRRLLLRKLKISSRGLERLLSYMPSVTDLVLISVTMVNTLFRPVKYVAPDVKYHVQLLPRLYSLRLCYMPDHFPYEEVCDFFIHRATSSPNIGRLKVLRLETDPETAEGYDSITWGDLRRAVLKLSRLGVDAFVCSAY</sequence>
<evidence type="ECO:0000313" key="3">
    <source>
        <dbReference type="EMBL" id="TEB29883.1"/>
    </source>
</evidence>
<dbReference type="OrthoDB" id="445556at2759"/>
<dbReference type="InterPro" id="IPR036047">
    <property type="entry name" value="F-box-like_dom_sf"/>
</dbReference>
<dbReference type="AlphaFoldDB" id="A0A4Y7T6S8"/>
<protein>
    <recommendedName>
        <fullName evidence="2">F-box domain-containing protein</fullName>
    </recommendedName>
</protein>